<feature type="chain" id="PRO_5046721963" description="Preprotein translocase subunit SecD" evidence="1">
    <location>
        <begin position="26"/>
        <end position="156"/>
    </location>
</feature>
<dbReference type="RefSeq" id="WP_255158908.1">
    <property type="nucleotide sequence ID" value="NZ_CP101497.1"/>
</dbReference>
<dbReference type="PROSITE" id="PS51257">
    <property type="entry name" value="PROKAR_LIPOPROTEIN"/>
    <property type="match status" value="1"/>
</dbReference>
<name>A0ABY5FU00_9MICO</name>
<evidence type="ECO:0000256" key="1">
    <source>
        <dbReference type="SAM" id="SignalP"/>
    </source>
</evidence>
<organism evidence="2 3">
    <name type="scientific">Microcella humidisoli</name>
    <dbReference type="NCBI Taxonomy" id="2963406"/>
    <lineage>
        <taxon>Bacteria</taxon>
        <taxon>Bacillati</taxon>
        <taxon>Actinomycetota</taxon>
        <taxon>Actinomycetes</taxon>
        <taxon>Micrococcales</taxon>
        <taxon>Microbacteriaceae</taxon>
        <taxon>Microcella</taxon>
    </lineage>
</organism>
<keyword evidence="1" id="KW-0732">Signal</keyword>
<sequence>MTSRTNILSLLGVICVALSACSTTTGEDQLRPTAGGAIELAVSETCSDESDPQCISVNGESVVFPSAFERAGVDDAVAIDGQNAIALTLNADGAEVLRTLTEQAAEAADTARLVIAIGDEILTAARVIEPLTDATVHVVLPPDRTAQDLITLIREN</sequence>
<evidence type="ECO:0000313" key="3">
    <source>
        <dbReference type="Proteomes" id="UP001060039"/>
    </source>
</evidence>
<feature type="signal peptide" evidence="1">
    <location>
        <begin position="1"/>
        <end position="25"/>
    </location>
</feature>
<dbReference type="Proteomes" id="UP001060039">
    <property type="component" value="Chromosome"/>
</dbReference>
<proteinExistence type="predicted"/>
<gene>
    <name evidence="2" type="ORF">NNL39_08755</name>
</gene>
<reference evidence="2" key="1">
    <citation type="submission" date="2022-07" db="EMBL/GenBank/DDBJ databases">
        <title>Taxonomic analysis of Microcella humidisoli nov. sp., isolated from riverside soil.</title>
        <authorList>
            <person name="Molina K.M."/>
            <person name="Kim S.B."/>
        </authorList>
    </citation>
    <scope>NUCLEOTIDE SEQUENCE</scope>
    <source>
        <strain evidence="2">MMS21-STM10</strain>
    </source>
</reference>
<dbReference type="EMBL" id="CP101497">
    <property type="protein sequence ID" value="UTT61767.1"/>
    <property type="molecule type" value="Genomic_DNA"/>
</dbReference>
<dbReference type="Gene3D" id="3.30.1360.200">
    <property type="match status" value="1"/>
</dbReference>
<evidence type="ECO:0008006" key="4">
    <source>
        <dbReference type="Google" id="ProtNLM"/>
    </source>
</evidence>
<keyword evidence="3" id="KW-1185">Reference proteome</keyword>
<protein>
    <recommendedName>
        <fullName evidence="4">Preprotein translocase subunit SecD</fullName>
    </recommendedName>
</protein>
<evidence type="ECO:0000313" key="2">
    <source>
        <dbReference type="EMBL" id="UTT61767.1"/>
    </source>
</evidence>
<accession>A0ABY5FU00</accession>